<dbReference type="STRING" id="39492.ERS852540_00759"/>
<name>A0A174ZHY6_9FIRM</name>
<dbReference type="AlphaFoldDB" id="A0A174ZHY6"/>
<evidence type="ECO:0000313" key="2">
    <source>
        <dbReference type="Proteomes" id="UP000095662"/>
    </source>
</evidence>
<sequence>MEPKDYIITEISGEYAILTEKISGETLFIALALLPPGSDIGTKLHYEMLEYTIVE</sequence>
<gene>
    <name evidence="1" type="ORF">ERS852540_00759</name>
</gene>
<dbReference type="Proteomes" id="UP000095662">
    <property type="component" value="Unassembled WGS sequence"/>
</dbReference>
<proteinExistence type="predicted"/>
<protein>
    <submittedName>
        <fullName evidence="1">Uncharacterized protein</fullName>
    </submittedName>
</protein>
<reference evidence="1 2" key="1">
    <citation type="submission" date="2015-09" db="EMBL/GenBank/DDBJ databases">
        <authorList>
            <consortium name="Pathogen Informatics"/>
        </authorList>
    </citation>
    <scope>NUCLEOTIDE SEQUENCE [LARGE SCALE GENOMIC DNA]</scope>
    <source>
        <strain evidence="1 2">2789STDY5834928</strain>
    </source>
</reference>
<organism evidence="1 2">
    <name type="scientific">[Eubacterium] siraeum</name>
    <dbReference type="NCBI Taxonomy" id="39492"/>
    <lineage>
        <taxon>Bacteria</taxon>
        <taxon>Bacillati</taxon>
        <taxon>Bacillota</taxon>
        <taxon>Clostridia</taxon>
        <taxon>Eubacteriales</taxon>
        <taxon>Oscillospiraceae</taxon>
        <taxon>Oscillospiraceae incertae sedis</taxon>
    </lineage>
</organism>
<dbReference type="EMBL" id="CZBY01000004">
    <property type="protein sequence ID" value="CUQ83796.1"/>
    <property type="molecule type" value="Genomic_DNA"/>
</dbReference>
<evidence type="ECO:0000313" key="1">
    <source>
        <dbReference type="EMBL" id="CUQ83796.1"/>
    </source>
</evidence>
<accession>A0A174ZHY6</accession>